<evidence type="ECO:0000313" key="2">
    <source>
        <dbReference type="Proteomes" id="UP000002704"/>
    </source>
</evidence>
<dbReference type="EMBL" id="CP000094">
    <property type="protein sequence ID" value="ABA73031.1"/>
    <property type="molecule type" value="Genomic_DNA"/>
</dbReference>
<dbReference type="Proteomes" id="UP000002704">
    <property type="component" value="Chromosome"/>
</dbReference>
<gene>
    <name evidence="1" type="ordered locus">Pfl01_1288</name>
</gene>
<dbReference type="AlphaFoldDB" id="Q3KGS5"/>
<proteinExistence type="predicted"/>
<name>Q3KGS5_PSEPF</name>
<dbReference type="Gene3D" id="2.40.110.10">
    <property type="entry name" value="Butyryl-CoA Dehydrogenase, subunit A, domain 2"/>
    <property type="match status" value="1"/>
</dbReference>
<reference evidence="1 2" key="1">
    <citation type="journal article" date="2009" name="Genome Biol.">
        <title>Genomic and genetic analyses of diversity and plant interactions of Pseudomonas fluorescens.</title>
        <authorList>
            <person name="Silby M.W."/>
            <person name="Cerdeno-Tarraga A.M."/>
            <person name="Vernikos G.S."/>
            <person name="Giddens S.R."/>
            <person name="Jackson R.W."/>
            <person name="Preston G.M."/>
            <person name="Zhang X.X."/>
            <person name="Moon C.D."/>
            <person name="Gehrig S.M."/>
            <person name="Godfrey S.A."/>
            <person name="Knight C.G."/>
            <person name="Malone J.G."/>
            <person name="Robinson Z."/>
            <person name="Spiers A.J."/>
            <person name="Harris S."/>
            <person name="Challis G.L."/>
            <person name="Yaxley A.M."/>
            <person name="Harris D."/>
            <person name="Seeger K."/>
            <person name="Murphy L."/>
            <person name="Rutter S."/>
            <person name="Squares R."/>
            <person name="Quail M.A."/>
            <person name="Saunders E."/>
            <person name="Mavromatis K."/>
            <person name="Brettin T.S."/>
            <person name="Bentley S.D."/>
            <person name="Hothersall J."/>
            <person name="Stephens E."/>
            <person name="Thomas C.M."/>
            <person name="Parkhill J."/>
            <person name="Levy S.B."/>
            <person name="Rainey P.B."/>
            <person name="Thomson N.R."/>
        </authorList>
    </citation>
    <scope>NUCLEOTIDE SEQUENCE [LARGE SCALE GENOMIC DNA]</scope>
    <source>
        <strain evidence="1 2">Pf0-1</strain>
    </source>
</reference>
<dbReference type="InterPro" id="IPR009100">
    <property type="entry name" value="AcylCoA_DH/oxidase_NM_dom_sf"/>
</dbReference>
<sequence length="309" mass="33458">MTAHEEPLMTWSTLLECRERLPAVVDLAEGFATLLQQLGSVTPFELAVAGGRRMATPGLAFLVGYQAALRMLWPSAPPSLGALCATEQRSLRPADMQTRLTDLRLTGRKDFVTAGDAADWLLIAARSEQPDESPRLSLAVVYPGEPGVRVEKLPALPLMPDISHGRLHLDDALCELLAGDGWDAYVKPFRTLEDVYVLSAMTAWLYGVGQDSGWPQPLQLRLLALLAGCAEVSRQPPNNPAGHVLLGGLFAQFDGLNAEVDQALRDGNPEWATMWQRDQSVMQLAVGARAKRLAKALAANQNTSVMNAG</sequence>
<dbReference type="SUPFAM" id="SSF56645">
    <property type="entry name" value="Acyl-CoA dehydrogenase NM domain-like"/>
    <property type="match status" value="1"/>
</dbReference>
<dbReference type="InterPro" id="IPR046373">
    <property type="entry name" value="Acyl-CoA_Oxase/DH_mid-dom_sf"/>
</dbReference>
<accession>Q3KGS5</accession>
<evidence type="ECO:0000313" key="1">
    <source>
        <dbReference type="EMBL" id="ABA73031.1"/>
    </source>
</evidence>
<protein>
    <submittedName>
        <fullName evidence="1">Uncharacterized protein</fullName>
    </submittedName>
</protein>
<dbReference type="eggNOG" id="COG1960">
    <property type="taxonomic scope" value="Bacteria"/>
</dbReference>
<dbReference type="HOGENOM" id="CLU_936470_0_0_6"/>
<dbReference type="GO" id="GO:0016627">
    <property type="term" value="F:oxidoreductase activity, acting on the CH-CH group of donors"/>
    <property type="evidence" value="ECO:0007669"/>
    <property type="project" value="InterPro"/>
</dbReference>
<organism evidence="1 2">
    <name type="scientific">Pseudomonas fluorescens (strain Pf0-1)</name>
    <dbReference type="NCBI Taxonomy" id="205922"/>
    <lineage>
        <taxon>Bacteria</taxon>
        <taxon>Pseudomonadati</taxon>
        <taxon>Pseudomonadota</taxon>
        <taxon>Gammaproteobacteria</taxon>
        <taxon>Pseudomonadales</taxon>
        <taxon>Pseudomonadaceae</taxon>
        <taxon>Pseudomonas</taxon>
    </lineage>
</organism>
<dbReference type="KEGG" id="pfo:Pfl01_1288"/>